<proteinExistence type="predicted"/>
<protein>
    <submittedName>
        <fullName evidence="2">Uncharacterized protein</fullName>
    </submittedName>
</protein>
<dbReference type="Proteomes" id="UP000054423">
    <property type="component" value="Unassembled WGS sequence"/>
</dbReference>
<sequence length="69" mass="7477">MECPRCQAAIVVPPPDPAGENPIALRLCACCEQLLDWDAFAKRRWAALAALAGGSMFLIQVATSSFFCY</sequence>
<reference evidence="2" key="1">
    <citation type="submission" date="2013-11" db="EMBL/GenBank/DDBJ databases">
        <title>The Genome Sequence of Phytophthora parasitica CHvinca01.</title>
        <authorList>
            <consortium name="The Broad Institute Genomics Platform"/>
            <person name="Russ C."/>
            <person name="Tyler B."/>
            <person name="Panabieres F."/>
            <person name="Shan W."/>
            <person name="Tripathy S."/>
            <person name="Grunwald N."/>
            <person name="Machado M."/>
            <person name="Johnson C.S."/>
            <person name="Arredondo F."/>
            <person name="Hong C."/>
            <person name="Coffey M."/>
            <person name="Young S.K."/>
            <person name="Zeng Q."/>
            <person name="Gargeya S."/>
            <person name="Fitzgerald M."/>
            <person name="Abouelleil A."/>
            <person name="Alvarado L."/>
            <person name="Chapman S.B."/>
            <person name="Gainer-Dewar J."/>
            <person name="Goldberg J."/>
            <person name="Griggs A."/>
            <person name="Gujja S."/>
            <person name="Hansen M."/>
            <person name="Howarth C."/>
            <person name="Imamovic A."/>
            <person name="Ireland A."/>
            <person name="Larimer J."/>
            <person name="McCowan C."/>
            <person name="Murphy C."/>
            <person name="Pearson M."/>
            <person name="Poon T.W."/>
            <person name="Priest M."/>
            <person name="Roberts A."/>
            <person name="Saif S."/>
            <person name="Shea T."/>
            <person name="Sykes S."/>
            <person name="Wortman J."/>
            <person name="Nusbaum C."/>
            <person name="Birren B."/>
        </authorList>
    </citation>
    <scope>NUCLEOTIDE SEQUENCE [LARGE SCALE GENOMIC DNA]</scope>
    <source>
        <strain evidence="2">CHvinca01</strain>
    </source>
</reference>
<dbReference type="EMBL" id="KI681452">
    <property type="protein sequence ID" value="ETL86008.1"/>
    <property type="molecule type" value="Genomic_DNA"/>
</dbReference>
<accession>W2KLG1</accession>
<dbReference type="VEuPathDB" id="FungiDB:PPTG_24470"/>
<keyword evidence="1" id="KW-1133">Transmembrane helix</keyword>
<keyword evidence="1" id="KW-0812">Transmembrane</keyword>
<evidence type="ECO:0000313" key="2">
    <source>
        <dbReference type="EMBL" id="ETL86008.1"/>
    </source>
</evidence>
<gene>
    <name evidence="2" type="ORF">L917_14520</name>
</gene>
<organism evidence="2">
    <name type="scientific">Phytophthora nicotianae</name>
    <name type="common">Potato buckeye rot agent</name>
    <name type="synonym">Phytophthora parasitica</name>
    <dbReference type="NCBI Taxonomy" id="4792"/>
    <lineage>
        <taxon>Eukaryota</taxon>
        <taxon>Sar</taxon>
        <taxon>Stramenopiles</taxon>
        <taxon>Oomycota</taxon>
        <taxon>Peronosporomycetes</taxon>
        <taxon>Peronosporales</taxon>
        <taxon>Peronosporaceae</taxon>
        <taxon>Phytophthora</taxon>
    </lineage>
</organism>
<evidence type="ECO:0000256" key="1">
    <source>
        <dbReference type="SAM" id="Phobius"/>
    </source>
</evidence>
<dbReference type="AlphaFoldDB" id="W2KLG1"/>
<name>W2KLG1_PHYNI</name>
<keyword evidence="1" id="KW-0472">Membrane</keyword>
<feature type="transmembrane region" description="Helical" evidence="1">
    <location>
        <begin position="45"/>
        <end position="67"/>
    </location>
</feature>